<feature type="domain" description="Methyltransferase" evidence="1">
    <location>
        <begin position="23"/>
        <end position="122"/>
    </location>
</feature>
<dbReference type="InterPro" id="IPR041698">
    <property type="entry name" value="Methyltransf_25"/>
</dbReference>
<dbReference type="InterPro" id="IPR029063">
    <property type="entry name" value="SAM-dependent_MTases_sf"/>
</dbReference>
<keyword evidence="2" id="KW-0808">Transferase</keyword>
<accession>A0ABU3M5N2</accession>
<dbReference type="Pfam" id="PF13649">
    <property type="entry name" value="Methyltransf_25"/>
    <property type="match status" value="1"/>
</dbReference>
<keyword evidence="2" id="KW-0489">Methyltransferase</keyword>
<dbReference type="Gene3D" id="3.40.50.150">
    <property type="entry name" value="Vaccinia Virus protein VP39"/>
    <property type="match status" value="1"/>
</dbReference>
<dbReference type="RefSeq" id="WP_314206613.1">
    <property type="nucleotide sequence ID" value="NZ_JAVTLL010000033.1"/>
</dbReference>
<evidence type="ECO:0000313" key="2">
    <source>
        <dbReference type="EMBL" id="MDT7846244.1"/>
    </source>
</evidence>
<evidence type="ECO:0000259" key="1">
    <source>
        <dbReference type="Pfam" id="PF13649"/>
    </source>
</evidence>
<keyword evidence="3" id="KW-1185">Reference proteome</keyword>
<name>A0ABU3M5N2_9ACTN</name>
<reference evidence="3" key="1">
    <citation type="submission" date="2023-07" db="EMBL/GenBank/DDBJ databases">
        <title>Draft genome sequence of the endophytic actinobacterium Streptomyces justiciae WPN32, a potential antibiotic producer.</title>
        <authorList>
            <person name="Yasawong M."/>
            <person name="Pana W."/>
            <person name="Ganta P."/>
            <person name="Santapan N."/>
            <person name="Songngamsuk T."/>
            <person name="Phatcharaharikarn M."/>
            <person name="Kerdtoob S."/>
            <person name="Nantapong N."/>
        </authorList>
    </citation>
    <scope>NUCLEOTIDE SEQUENCE [LARGE SCALE GENOMIC DNA]</scope>
    <source>
        <strain evidence="3">WPN32</strain>
    </source>
</reference>
<proteinExistence type="predicted"/>
<protein>
    <submittedName>
        <fullName evidence="2">Methyltransferase domain-containing protein</fullName>
    </submittedName>
</protein>
<dbReference type="GO" id="GO:0032259">
    <property type="term" value="P:methylation"/>
    <property type="evidence" value="ECO:0007669"/>
    <property type="project" value="UniProtKB-KW"/>
</dbReference>
<dbReference type="CDD" id="cd02440">
    <property type="entry name" value="AdoMet_MTases"/>
    <property type="match status" value="1"/>
</dbReference>
<sequence>MSALSPRLAAIVEALPLRPDSRVLEIGCGPGAAARAVAHRLTTGHILAIDRSAAAIAQARAASAEEIGSGRMSVRQVAAEEFVLRADEEPYDLVFAVRVGALDGRHPEAGQLVLRRVAEATRAGARLFVDGGDPLRELVIPRHPNG</sequence>
<dbReference type="Proteomes" id="UP001257948">
    <property type="component" value="Unassembled WGS sequence"/>
</dbReference>
<evidence type="ECO:0000313" key="3">
    <source>
        <dbReference type="Proteomes" id="UP001257948"/>
    </source>
</evidence>
<dbReference type="InterPro" id="IPR050723">
    <property type="entry name" value="CFA/CMAS"/>
</dbReference>
<dbReference type="PANTHER" id="PTHR43667:SF2">
    <property type="entry name" value="FATTY ACID C-METHYL TRANSFERASE"/>
    <property type="match status" value="1"/>
</dbReference>
<gene>
    <name evidence="2" type="ORF">RQC66_36570</name>
</gene>
<organism evidence="2 3">
    <name type="scientific">Streptomyces justiciae</name>
    <dbReference type="NCBI Taxonomy" id="2780140"/>
    <lineage>
        <taxon>Bacteria</taxon>
        <taxon>Bacillati</taxon>
        <taxon>Actinomycetota</taxon>
        <taxon>Actinomycetes</taxon>
        <taxon>Kitasatosporales</taxon>
        <taxon>Streptomycetaceae</taxon>
        <taxon>Streptomyces</taxon>
    </lineage>
</organism>
<dbReference type="SUPFAM" id="SSF53335">
    <property type="entry name" value="S-adenosyl-L-methionine-dependent methyltransferases"/>
    <property type="match status" value="1"/>
</dbReference>
<dbReference type="PANTHER" id="PTHR43667">
    <property type="entry name" value="CYCLOPROPANE-FATTY-ACYL-PHOSPHOLIPID SYNTHASE"/>
    <property type="match status" value="1"/>
</dbReference>
<dbReference type="GO" id="GO:0008168">
    <property type="term" value="F:methyltransferase activity"/>
    <property type="evidence" value="ECO:0007669"/>
    <property type="project" value="UniProtKB-KW"/>
</dbReference>
<comment type="caution">
    <text evidence="2">The sequence shown here is derived from an EMBL/GenBank/DDBJ whole genome shotgun (WGS) entry which is preliminary data.</text>
</comment>
<dbReference type="EMBL" id="JAVTLL010000033">
    <property type="protein sequence ID" value="MDT7846244.1"/>
    <property type="molecule type" value="Genomic_DNA"/>
</dbReference>